<keyword evidence="2" id="KW-1185">Reference proteome</keyword>
<name>A0A8J6C506_ELECQ</name>
<dbReference type="EMBL" id="WNTK01007225">
    <property type="protein sequence ID" value="KAG9463327.1"/>
    <property type="molecule type" value="Genomic_DNA"/>
</dbReference>
<comment type="caution">
    <text evidence="1">The sequence shown here is derived from an EMBL/GenBank/DDBJ whole genome shotgun (WGS) entry which is preliminary data.</text>
</comment>
<evidence type="ECO:0000313" key="2">
    <source>
        <dbReference type="Proteomes" id="UP000770717"/>
    </source>
</evidence>
<organism evidence="1 2">
    <name type="scientific">Eleutherodactylus coqui</name>
    <name type="common">Puerto Rican coqui</name>
    <dbReference type="NCBI Taxonomy" id="57060"/>
    <lineage>
        <taxon>Eukaryota</taxon>
        <taxon>Metazoa</taxon>
        <taxon>Chordata</taxon>
        <taxon>Craniata</taxon>
        <taxon>Vertebrata</taxon>
        <taxon>Euteleostomi</taxon>
        <taxon>Amphibia</taxon>
        <taxon>Batrachia</taxon>
        <taxon>Anura</taxon>
        <taxon>Neobatrachia</taxon>
        <taxon>Hyloidea</taxon>
        <taxon>Eleutherodactylidae</taxon>
        <taxon>Eleutherodactylinae</taxon>
        <taxon>Eleutherodactylus</taxon>
        <taxon>Eleutherodactylus</taxon>
    </lineage>
</organism>
<accession>A0A8J6C506</accession>
<dbReference type="Proteomes" id="UP000770717">
    <property type="component" value="Unassembled WGS sequence"/>
</dbReference>
<proteinExistence type="predicted"/>
<protein>
    <submittedName>
        <fullName evidence="1">Uncharacterized protein</fullName>
    </submittedName>
</protein>
<reference evidence="1" key="1">
    <citation type="thesis" date="2020" institute="ProQuest LLC" country="789 East Eisenhower Parkway, Ann Arbor, MI, USA">
        <title>Comparative Genomics and Chromosome Evolution.</title>
        <authorList>
            <person name="Mudd A.B."/>
        </authorList>
    </citation>
    <scope>NUCLEOTIDE SEQUENCE</scope>
    <source>
        <strain evidence="1">HN-11 Male</strain>
        <tissue evidence="1">Kidney and liver</tissue>
    </source>
</reference>
<gene>
    <name evidence="1" type="ORF">GDO78_021968</name>
</gene>
<sequence>MWRRERRRGAQMQGSLPLRWRRPRCSRSVHLPPPQAAQRSRDRKCLLLKKLRPALLHSSRRMKGMSLKAFLHLTDQ</sequence>
<evidence type="ECO:0000313" key="1">
    <source>
        <dbReference type="EMBL" id="KAG9463327.1"/>
    </source>
</evidence>
<dbReference type="AlphaFoldDB" id="A0A8J6C506"/>